<dbReference type="InterPro" id="IPR036188">
    <property type="entry name" value="FAD/NAD-bd_sf"/>
</dbReference>
<dbReference type="PANTHER" id="PTHR42720">
    <property type="entry name" value="GLYCEROL-3-PHOSPHATE DEHYDROGENASE"/>
    <property type="match status" value="1"/>
</dbReference>
<organism evidence="3 4">
    <name type="scientific">Irregularibacter muris</name>
    <dbReference type="NCBI Taxonomy" id="1796619"/>
    <lineage>
        <taxon>Bacteria</taxon>
        <taxon>Bacillati</taxon>
        <taxon>Bacillota</taxon>
        <taxon>Clostridia</taxon>
        <taxon>Eubacteriales</taxon>
        <taxon>Eubacteriaceae</taxon>
        <taxon>Irregularibacter</taxon>
    </lineage>
</organism>
<dbReference type="EMBL" id="JANKAS010000001">
    <property type="protein sequence ID" value="MCR1897698.1"/>
    <property type="molecule type" value="Genomic_DNA"/>
</dbReference>
<dbReference type="PANTHER" id="PTHR42720:SF1">
    <property type="entry name" value="GLYCEROL 3-PHOSPHATE OXIDASE"/>
    <property type="match status" value="1"/>
</dbReference>
<evidence type="ECO:0000259" key="2">
    <source>
        <dbReference type="Pfam" id="PF04324"/>
    </source>
</evidence>
<feature type="domain" description="BFD-like [2Fe-2S]-binding" evidence="2">
    <location>
        <begin position="398"/>
        <end position="451"/>
    </location>
</feature>
<gene>
    <name evidence="3" type="ORF">NSA47_01660</name>
</gene>
<dbReference type="InterPro" id="IPR007419">
    <property type="entry name" value="BFD-like_2Fe2S-bd_dom"/>
</dbReference>
<dbReference type="InterPro" id="IPR052745">
    <property type="entry name" value="G3P_Oxidase/Oxidoreductase"/>
</dbReference>
<dbReference type="Proteomes" id="UP001205748">
    <property type="component" value="Unassembled WGS sequence"/>
</dbReference>
<protein>
    <submittedName>
        <fullName evidence="3">NAD(P)/FAD-dependent oxidoreductase</fullName>
    </submittedName>
</protein>
<keyword evidence="4" id="KW-1185">Reference proteome</keyword>
<proteinExistence type="predicted"/>
<dbReference type="InterPro" id="IPR006076">
    <property type="entry name" value="FAD-dep_OxRdtase"/>
</dbReference>
<accession>A0AAE3HFL7</accession>
<dbReference type="SUPFAM" id="SSF51905">
    <property type="entry name" value="FAD/NAD(P)-binding domain"/>
    <property type="match status" value="1"/>
</dbReference>
<evidence type="ECO:0000313" key="4">
    <source>
        <dbReference type="Proteomes" id="UP001205748"/>
    </source>
</evidence>
<dbReference type="Gene3D" id="1.10.10.1100">
    <property type="entry name" value="BFD-like [2Fe-2S]-binding domain"/>
    <property type="match status" value="1"/>
</dbReference>
<sequence length="480" mass="52709">MFDVAIIGAGVIGTSIARELSRYEIKVVLMDKENDVSNGTTKANSAIIHGGYDTKPGTQMAKFNSLGNPMFDQICDELDVEYKRIGSFVLAFSEEEMKTVRTLYQQGIENNVKGVEIISGDKVREMEPNLNQSIVGALHAPTCGIINPWELAIAQAENAAENGVEILLNTQVLDIQKTMTGYRLMTNHQEINSRYVINCAGLHADHINNMVSQDRFVITPRRGQYFVLDKSEGGFVNKVVFQCPTKLGKGILITPTVHGNLLLGPDAQDMEDKENLTTTAENLKIIEEIARKSAAHVPAHKVITTYAGLRAEPSTKDFIIGEAKDAKGFINVAGIKSPGLTSSPAIAKHVVNILGGIIGELKEKDDYNPRRKRVVRFDQLSDVEKAQLIKKDARFGRIICRCESITEGEIVDIIHRKAGATTVDGVKRRARPGTGRCQGGFCAPRVMEILAKELGKDMDEIVKDSKNSYILTGKTNKGKK</sequence>
<reference evidence="3" key="1">
    <citation type="submission" date="2022-07" db="EMBL/GenBank/DDBJ databases">
        <title>Enhanced cultured diversity of the mouse gut microbiota enables custom-made synthetic communities.</title>
        <authorList>
            <person name="Afrizal A."/>
        </authorList>
    </citation>
    <scope>NUCLEOTIDE SEQUENCE</scope>
    <source>
        <strain evidence="3">DSM 28593</strain>
    </source>
</reference>
<dbReference type="CDD" id="cd19946">
    <property type="entry name" value="GlpA-like_Fer2_BFD-like"/>
    <property type="match status" value="1"/>
</dbReference>
<evidence type="ECO:0000313" key="3">
    <source>
        <dbReference type="EMBL" id="MCR1897698.1"/>
    </source>
</evidence>
<dbReference type="SUPFAM" id="SSF54373">
    <property type="entry name" value="FAD-linked reductases, C-terminal domain"/>
    <property type="match status" value="1"/>
</dbReference>
<dbReference type="RefSeq" id="WP_257529110.1">
    <property type="nucleotide sequence ID" value="NZ_JANKAS010000001.1"/>
</dbReference>
<dbReference type="Pfam" id="PF01266">
    <property type="entry name" value="DAO"/>
    <property type="match status" value="1"/>
</dbReference>
<dbReference type="Gene3D" id="3.30.9.10">
    <property type="entry name" value="D-Amino Acid Oxidase, subunit A, domain 2"/>
    <property type="match status" value="1"/>
</dbReference>
<dbReference type="Pfam" id="PF04324">
    <property type="entry name" value="Fer2_BFD"/>
    <property type="match status" value="1"/>
</dbReference>
<feature type="domain" description="FAD dependent oxidoreductase" evidence="1">
    <location>
        <begin position="3"/>
        <end position="351"/>
    </location>
</feature>
<comment type="caution">
    <text evidence="3">The sequence shown here is derived from an EMBL/GenBank/DDBJ whole genome shotgun (WGS) entry which is preliminary data.</text>
</comment>
<name>A0AAE3HFL7_9FIRM</name>
<dbReference type="Gene3D" id="3.50.50.60">
    <property type="entry name" value="FAD/NAD(P)-binding domain"/>
    <property type="match status" value="1"/>
</dbReference>
<dbReference type="InterPro" id="IPR041854">
    <property type="entry name" value="BFD-like_2Fe2S-bd_dom_sf"/>
</dbReference>
<evidence type="ECO:0000259" key="1">
    <source>
        <dbReference type="Pfam" id="PF01266"/>
    </source>
</evidence>
<dbReference type="AlphaFoldDB" id="A0AAE3HFL7"/>